<organism evidence="2 3">
    <name type="scientific">Bifidobacterium adolescentis</name>
    <dbReference type="NCBI Taxonomy" id="1680"/>
    <lineage>
        <taxon>Bacteria</taxon>
        <taxon>Bacillati</taxon>
        <taxon>Actinomycetota</taxon>
        <taxon>Actinomycetes</taxon>
        <taxon>Bifidobacteriales</taxon>
        <taxon>Bifidobacteriaceae</taxon>
        <taxon>Bifidobacterium</taxon>
    </lineage>
</organism>
<evidence type="ECO:0000256" key="1">
    <source>
        <dbReference type="SAM" id="Phobius"/>
    </source>
</evidence>
<proteinExistence type="predicted"/>
<feature type="transmembrane region" description="Helical" evidence="1">
    <location>
        <begin position="7"/>
        <end position="26"/>
    </location>
</feature>
<keyword evidence="1" id="KW-1133">Transmembrane helix</keyword>
<evidence type="ECO:0000313" key="3">
    <source>
        <dbReference type="Proteomes" id="UP000192714"/>
    </source>
</evidence>
<keyword evidence="1" id="KW-0472">Membrane</keyword>
<keyword evidence="1" id="KW-0812">Transmembrane</keyword>
<name>A0AB73MYP8_BIFAD</name>
<dbReference type="EMBL" id="NAQF01000002">
    <property type="protein sequence ID" value="OQM58637.1"/>
    <property type="molecule type" value="Genomic_DNA"/>
</dbReference>
<dbReference type="Proteomes" id="UP000192714">
    <property type="component" value="Unassembled WGS sequence"/>
</dbReference>
<accession>A0AB73MYP8</accession>
<dbReference type="AlphaFoldDB" id="A0AB73MYP8"/>
<dbReference type="PROSITE" id="PS51257">
    <property type="entry name" value="PROKAR_LIPOPROTEIN"/>
    <property type="match status" value="1"/>
</dbReference>
<comment type="caution">
    <text evidence="2">The sequence shown here is derived from an EMBL/GenBank/DDBJ whole genome shotgun (WGS) entry which is preliminary data.</text>
</comment>
<sequence>MIVATKPSALSVVASIICAISGIWMFACGLKSLNQFQILLGCSLLLNGLQIGTRWVMLRELNRNYLLMRRSVLCTEPPREQERESER</sequence>
<reference evidence="2 3" key="1">
    <citation type="submission" date="2017-03" db="EMBL/GenBank/DDBJ databases">
        <title>Maternal inheritance of bifidobacteria.</title>
        <authorList>
            <person name="Lugli G.A."/>
            <person name="Duranti S."/>
            <person name="Milani C."/>
            <person name="Mancabelli L."/>
        </authorList>
    </citation>
    <scope>NUCLEOTIDE SEQUENCE [LARGE SCALE GENOMIC DNA]</scope>
    <source>
        <strain evidence="2 3">1892B</strain>
    </source>
</reference>
<protein>
    <submittedName>
        <fullName evidence="2">Uncharacterized protein</fullName>
    </submittedName>
</protein>
<evidence type="ECO:0000313" key="2">
    <source>
        <dbReference type="EMBL" id="OQM58637.1"/>
    </source>
</evidence>
<feature type="transmembrane region" description="Helical" evidence="1">
    <location>
        <begin position="38"/>
        <end position="58"/>
    </location>
</feature>
<gene>
    <name evidence="2" type="ORF">B5789_0716</name>
</gene>